<organism evidence="2 3">
    <name type="scientific">Halteria grandinella</name>
    <dbReference type="NCBI Taxonomy" id="5974"/>
    <lineage>
        <taxon>Eukaryota</taxon>
        <taxon>Sar</taxon>
        <taxon>Alveolata</taxon>
        <taxon>Ciliophora</taxon>
        <taxon>Intramacronucleata</taxon>
        <taxon>Spirotrichea</taxon>
        <taxon>Stichotrichia</taxon>
        <taxon>Sporadotrichida</taxon>
        <taxon>Halteriidae</taxon>
        <taxon>Halteria</taxon>
    </lineage>
</organism>
<sequence length="207" mass="23631">MDSALQLKRVHLSLNSRLLKNRKRTYFRSLLKNLAKNEQFHKKKLGGGEDQKRKWMKEMPQRSNKVKSLRLEPSLIQSIHRVSLTSKMEMDRQTIIQKKGLREVISSRKSSSIRRLIIRIRASIISLETKVEEQSFIRKEAIPLGEDSLRMGVETMDIRENGSAITGKARAIGITTVVAVVKMGAGKRKSGSPEKNGLKRLPWKKMG</sequence>
<evidence type="ECO:0000313" key="3">
    <source>
        <dbReference type="Proteomes" id="UP000785679"/>
    </source>
</evidence>
<evidence type="ECO:0000313" key="2">
    <source>
        <dbReference type="EMBL" id="TNV87333.1"/>
    </source>
</evidence>
<feature type="region of interest" description="Disordered" evidence="1">
    <location>
        <begin position="185"/>
        <end position="207"/>
    </location>
</feature>
<evidence type="ECO:0000256" key="1">
    <source>
        <dbReference type="SAM" id="MobiDB-lite"/>
    </source>
</evidence>
<dbReference type="AlphaFoldDB" id="A0A8J8TAI1"/>
<dbReference type="EMBL" id="RRYP01000495">
    <property type="protein sequence ID" value="TNV87333.1"/>
    <property type="molecule type" value="Genomic_DNA"/>
</dbReference>
<dbReference type="Proteomes" id="UP000785679">
    <property type="component" value="Unassembled WGS sequence"/>
</dbReference>
<accession>A0A8J8TAI1</accession>
<name>A0A8J8TAI1_HALGN</name>
<protein>
    <submittedName>
        <fullName evidence="2">Uncharacterized protein</fullName>
    </submittedName>
</protein>
<reference evidence="2" key="1">
    <citation type="submission" date="2019-06" db="EMBL/GenBank/DDBJ databases">
        <authorList>
            <person name="Zheng W."/>
        </authorList>
    </citation>
    <scope>NUCLEOTIDE SEQUENCE</scope>
    <source>
        <strain evidence="2">QDHG01</strain>
    </source>
</reference>
<keyword evidence="3" id="KW-1185">Reference proteome</keyword>
<proteinExistence type="predicted"/>
<comment type="caution">
    <text evidence="2">The sequence shown here is derived from an EMBL/GenBank/DDBJ whole genome shotgun (WGS) entry which is preliminary data.</text>
</comment>
<gene>
    <name evidence="2" type="ORF">FGO68_gene3011</name>
</gene>